<evidence type="ECO:0000313" key="7">
    <source>
        <dbReference type="EMBL" id="GEC20065.1"/>
    </source>
</evidence>
<dbReference type="InterPro" id="IPR029016">
    <property type="entry name" value="GAF-like_dom_sf"/>
</dbReference>
<sequence length="589" mass="62105">MPSHESVPEGGPGPPSTAPGEAHPAAGEPGLGLLDVPRLELDQLLEQLVVRAREVMATQGRLRGLLRANQMITQDLELAVVLRRIAEVARDLVGARYAALGVIAAAGGLAEFVHVGMEPGDVARIGHLPQGKGLLGALIDDPQAIRLDRIADDPRSAGFPAGHPPMHSFLGVPIRVRGEAFGNLYLAESTRGGFSADDEQLTTALASTAGMAIDNARLFQAARERQEWLRATAAVTHRLLAADTDLVQPLRLIARSSRDLAGADLVTVALPDGDELRVDVAVGESAETLLGTRVTLEGSLAGRVFTTGRPLRVATPQELPGLDALTVRQQDIGPAVVVPLQGSRRAHGVLTLARTSGRVGFTAEDLDMAAGFASQASVAVELAEARAERQRAAVFDDRDRIAADLHDHVIQRLFATGLSLQGVAAVTGPGAPRDRITGVIADLDATIRQIRTSVFQLQRTPDGAAGVRTRILEVAAEVAPALGSEPVLRFGGLLEGLLAPGLVDDLLAVLREALSNVARHARARTCEVDVVVEDGRLVLEVSDDGIGPASGGRRSGLVNLRRRAERHGGTFTVEPGRPAGTRLRWTVPL</sequence>
<dbReference type="CDD" id="cd16917">
    <property type="entry name" value="HATPase_UhpB-NarQ-NarX-like"/>
    <property type="match status" value="1"/>
</dbReference>
<dbReference type="SUPFAM" id="SSF55874">
    <property type="entry name" value="ATPase domain of HSP90 chaperone/DNA topoisomerase II/histidine kinase"/>
    <property type="match status" value="1"/>
</dbReference>
<keyword evidence="8" id="KW-1185">Reference proteome</keyword>
<feature type="region of interest" description="Disordered" evidence="4">
    <location>
        <begin position="1"/>
        <end position="29"/>
    </location>
</feature>
<dbReference type="GO" id="GO:0000155">
    <property type="term" value="F:phosphorelay sensor kinase activity"/>
    <property type="evidence" value="ECO:0007669"/>
    <property type="project" value="InterPro"/>
</dbReference>
<evidence type="ECO:0000256" key="1">
    <source>
        <dbReference type="ARBA" id="ARBA00022679"/>
    </source>
</evidence>
<name>A0A4Y3WMN5_9PSEU</name>
<dbReference type="InterPro" id="IPR003018">
    <property type="entry name" value="GAF"/>
</dbReference>
<dbReference type="AlphaFoldDB" id="A0A4Y3WMN5"/>
<evidence type="ECO:0000256" key="4">
    <source>
        <dbReference type="SAM" id="MobiDB-lite"/>
    </source>
</evidence>
<dbReference type="GO" id="GO:0016020">
    <property type="term" value="C:membrane"/>
    <property type="evidence" value="ECO:0007669"/>
    <property type="project" value="InterPro"/>
</dbReference>
<accession>A0A4Y3WMN5</accession>
<dbReference type="RefSeq" id="WP_141278604.1">
    <property type="nucleotide sequence ID" value="NZ_BAAARZ010000019.1"/>
</dbReference>
<dbReference type="GO" id="GO:0046983">
    <property type="term" value="F:protein dimerization activity"/>
    <property type="evidence" value="ECO:0007669"/>
    <property type="project" value="InterPro"/>
</dbReference>
<dbReference type="Pfam" id="PF07730">
    <property type="entry name" value="HisKA_3"/>
    <property type="match status" value="1"/>
</dbReference>
<keyword evidence="2 7" id="KW-0418">Kinase</keyword>
<dbReference type="PANTHER" id="PTHR24421">
    <property type="entry name" value="NITRATE/NITRITE SENSOR PROTEIN NARX-RELATED"/>
    <property type="match status" value="1"/>
</dbReference>
<keyword evidence="3" id="KW-0902">Two-component regulatory system</keyword>
<feature type="domain" description="Histidine kinase/HSP90-like ATPase" evidence="6">
    <location>
        <begin position="501"/>
        <end position="589"/>
    </location>
</feature>
<dbReference type="Pfam" id="PF13185">
    <property type="entry name" value="GAF_2"/>
    <property type="match status" value="2"/>
</dbReference>
<dbReference type="SMART" id="SM00387">
    <property type="entry name" value="HATPase_c"/>
    <property type="match status" value="1"/>
</dbReference>
<comment type="caution">
    <text evidence="7">The sequence shown here is derived from an EMBL/GenBank/DDBJ whole genome shotgun (WGS) entry which is preliminary data.</text>
</comment>
<dbReference type="InterPro" id="IPR011712">
    <property type="entry name" value="Sig_transdc_His_kin_sub3_dim/P"/>
</dbReference>
<evidence type="ECO:0000256" key="3">
    <source>
        <dbReference type="ARBA" id="ARBA00023012"/>
    </source>
</evidence>
<feature type="compositionally biased region" description="Low complexity" evidence="4">
    <location>
        <begin position="18"/>
        <end position="29"/>
    </location>
</feature>
<dbReference type="Proteomes" id="UP000320338">
    <property type="component" value="Unassembled WGS sequence"/>
</dbReference>
<dbReference type="InterPro" id="IPR050482">
    <property type="entry name" value="Sensor_HK_TwoCompSys"/>
</dbReference>
<dbReference type="InterPro" id="IPR003594">
    <property type="entry name" value="HATPase_dom"/>
</dbReference>
<dbReference type="SUPFAM" id="SSF55781">
    <property type="entry name" value="GAF domain-like"/>
    <property type="match status" value="2"/>
</dbReference>
<gene>
    <name evidence="7" type="ORF">PHY01_23480</name>
</gene>
<protein>
    <submittedName>
        <fullName evidence="7">Histidine kinase</fullName>
    </submittedName>
</protein>
<evidence type="ECO:0000256" key="2">
    <source>
        <dbReference type="ARBA" id="ARBA00022777"/>
    </source>
</evidence>
<dbReference type="PANTHER" id="PTHR24421:SF56">
    <property type="entry name" value="OXYGEN SENSOR HISTIDINE KINASE RESPONSE REGULATOR DOST"/>
    <property type="match status" value="1"/>
</dbReference>
<dbReference type="Gene3D" id="1.20.5.1930">
    <property type="match status" value="1"/>
</dbReference>
<reference evidence="7 8" key="1">
    <citation type="submission" date="2019-06" db="EMBL/GenBank/DDBJ databases">
        <title>Whole genome shotgun sequence of Pseudonocardia hydrocarbonoxydans NBRC 14498.</title>
        <authorList>
            <person name="Hosoyama A."/>
            <person name="Uohara A."/>
            <person name="Ohji S."/>
            <person name="Ichikawa N."/>
        </authorList>
    </citation>
    <scope>NUCLEOTIDE SEQUENCE [LARGE SCALE GENOMIC DNA]</scope>
    <source>
        <strain evidence="7 8">NBRC 14498</strain>
    </source>
</reference>
<evidence type="ECO:0000259" key="5">
    <source>
        <dbReference type="SMART" id="SM00065"/>
    </source>
</evidence>
<dbReference type="InterPro" id="IPR036890">
    <property type="entry name" value="HATPase_C_sf"/>
</dbReference>
<dbReference type="Gene3D" id="3.30.565.10">
    <property type="entry name" value="Histidine kinase-like ATPase, C-terminal domain"/>
    <property type="match status" value="1"/>
</dbReference>
<dbReference type="EMBL" id="BJNG01000017">
    <property type="protein sequence ID" value="GEC20065.1"/>
    <property type="molecule type" value="Genomic_DNA"/>
</dbReference>
<dbReference type="Gene3D" id="3.30.450.40">
    <property type="match status" value="2"/>
</dbReference>
<proteinExistence type="predicted"/>
<organism evidence="7 8">
    <name type="scientific">Pseudonocardia hydrocarbonoxydans</name>
    <dbReference type="NCBI Taxonomy" id="76726"/>
    <lineage>
        <taxon>Bacteria</taxon>
        <taxon>Bacillati</taxon>
        <taxon>Actinomycetota</taxon>
        <taxon>Actinomycetes</taxon>
        <taxon>Pseudonocardiales</taxon>
        <taxon>Pseudonocardiaceae</taxon>
        <taxon>Pseudonocardia</taxon>
    </lineage>
</organism>
<feature type="domain" description="GAF" evidence="5">
    <location>
        <begin position="77"/>
        <end position="223"/>
    </location>
</feature>
<dbReference type="OrthoDB" id="5241249at2"/>
<dbReference type="SMART" id="SM00065">
    <property type="entry name" value="GAF"/>
    <property type="match status" value="2"/>
</dbReference>
<keyword evidence="1" id="KW-0808">Transferase</keyword>
<evidence type="ECO:0000259" key="6">
    <source>
        <dbReference type="SMART" id="SM00387"/>
    </source>
</evidence>
<feature type="domain" description="GAF" evidence="5">
    <location>
        <begin position="245"/>
        <end position="390"/>
    </location>
</feature>
<dbReference type="Pfam" id="PF02518">
    <property type="entry name" value="HATPase_c"/>
    <property type="match status" value="1"/>
</dbReference>
<evidence type="ECO:0000313" key="8">
    <source>
        <dbReference type="Proteomes" id="UP000320338"/>
    </source>
</evidence>